<dbReference type="EMBL" id="FNCC01000001">
    <property type="protein sequence ID" value="SDF34447.1"/>
    <property type="molecule type" value="Genomic_DNA"/>
</dbReference>
<dbReference type="InterPro" id="IPR025406">
    <property type="entry name" value="DUF4132"/>
</dbReference>
<evidence type="ECO:0000259" key="2">
    <source>
        <dbReference type="PROSITE" id="PS51977"/>
    </source>
</evidence>
<dbReference type="PANTHER" id="PTHR30634:SF13">
    <property type="entry name" value="PROTEIN YEHF"/>
    <property type="match status" value="1"/>
</dbReference>
<proteinExistence type="predicted"/>
<dbReference type="PROSITE" id="PS51977">
    <property type="entry name" value="WGR"/>
    <property type="match status" value="1"/>
</dbReference>
<feature type="domain" description="WGR" evidence="2">
    <location>
        <begin position="1"/>
        <end position="80"/>
    </location>
</feature>
<dbReference type="PANTHER" id="PTHR30634">
    <property type="entry name" value="OUTER MEMBRANE LOLAB LIPOPROTEIN INSERTION APPARATUS"/>
    <property type="match status" value="1"/>
</dbReference>
<dbReference type="OrthoDB" id="4554725at2"/>
<feature type="compositionally biased region" description="Low complexity" evidence="1">
    <location>
        <begin position="86"/>
        <end position="121"/>
    </location>
</feature>
<dbReference type="Gene3D" id="2.20.140.10">
    <property type="entry name" value="WGR domain"/>
    <property type="match status" value="1"/>
</dbReference>
<feature type="region of interest" description="Disordered" evidence="1">
    <location>
        <begin position="67"/>
        <end position="121"/>
    </location>
</feature>
<evidence type="ECO:0000256" key="1">
    <source>
        <dbReference type="SAM" id="MobiDB-lite"/>
    </source>
</evidence>
<feature type="compositionally biased region" description="Low complexity" evidence="1">
    <location>
        <begin position="67"/>
        <end position="78"/>
    </location>
</feature>
<keyword evidence="4" id="KW-1185">Reference proteome</keyword>
<accession>A0A1G7KBA6</accession>
<reference evidence="4" key="1">
    <citation type="submission" date="2016-10" db="EMBL/GenBank/DDBJ databases">
        <authorList>
            <person name="Varghese N."/>
            <person name="Submissions S."/>
        </authorList>
    </citation>
    <scope>NUCLEOTIDE SEQUENCE [LARGE SCALE GENOMIC DNA]</scope>
    <source>
        <strain evidence="4">CGMCC 4.3506</strain>
    </source>
</reference>
<dbReference type="SMART" id="SM00773">
    <property type="entry name" value="WGR"/>
    <property type="match status" value="1"/>
</dbReference>
<dbReference type="RefSeq" id="WP_090044512.1">
    <property type="nucleotide sequence ID" value="NZ_FNCC01000001.1"/>
</dbReference>
<dbReference type="Proteomes" id="UP000199623">
    <property type="component" value="Unassembled WGS sequence"/>
</dbReference>
<protein>
    <submittedName>
        <fullName evidence="3">WGR domain-containing protein</fullName>
    </submittedName>
</protein>
<sequence length="1190" mass="129313">MRRWELVSGNSAKFWEIDRDGSDVTVRFGRLDTNGQTQTKTLASAEAAEAHVAKLVAEKEKKGYLPVTTTAPPVTAPASRPAGSNPAGTTAPAPAAAAQPTGGTVAQTAATTSPASAATKPLPADEDTWVLPKAFQRDVVRRRGFEPAPVFTVDTELAETSRRRIGKQTATTIERVLSEPASHPELVAAARTHLAGRPDPVGAAALAAITRCGLESLHAWIADHGLAFATEATVAFMQLLSAPEYRAHAQTNENLRTRSNYFHINIDKGEGKMLVTLRSALAVAGDTELRAVEAAMEKPVVLAGETESTAKHVRTFLLPGNSAWLAQACQARNSYTSWWLLPCSATTAEDFRTHQLSVTGSSFILNSAVSVLGTAIAPLLAEVLDSSLLADRRKQALKVLAALPTDEAFTILLDRVDGKYVRPALLSAMAAFPRRAARLLGARSSDPEFRQLLSVHLKTYPELETPEGFVDVESALVPEAPPEALPPVLASPPWLRRKSAAKPVVLEGLPVPPPSLVWAPGEREKWLELTPRYVRDHMAWQQLLKEFKAKRIASYLVRDLVALAPEEELLPLFPDWQPKLGYNSESVGKLLAARFGFAAMAPLVRIVESSSADALVVLPFATPEVAALMADWLVRLKQVRKIALEWLSRHRDTAARLLIPQALGKPGAARRNAEAALRQLHGMGVDVVALAPTPEAAAALEAFLAIDPVDILPARVPVLGEWADTRLLPQVLLADRRQALSTEAARNLLMTAALSKPDEAYAGLPIAVEACDRTSLAEFAWALFRRWQEMGAPSKESWAFTALGWFGDDDTVRRLAPLIRAWPGESQHTRAVAGLDVLATIGTEVALAHLNGIAEKVKFKGLKAKAQEKVSQIAAELGLSRDQLADRLVPRFGLDEEASLVVDYGARRFTVGFDEQLKPFVLDEDGKRRKDLPKPGAKDDQDKAPLEHKRFAALKKDVRTIASDQILRLERAMVNQRTWTAEEFHTVLAGHPLLWHIVRRLVWVTSDGQSFRLAEDRTLADAHDDEYTLPADATVRVAHPADLAGALEAWGEVFADYEILQPFPQLGRPLHVLAAGDVLPQLKKYCDVAYPVGRILGLTKKGWVRGEPQDAGVECWITRPLPSGGALVAALDPGIAVGAVDFFPDVKFTEVWYSPTGEGYWSSERSGSAAFEPDPITLSELLTELESLSA</sequence>
<gene>
    <name evidence="3" type="ORF">SAMN05216553_101182</name>
</gene>
<evidence type="ECO:0000313" key="3">
    <source>
        <dbReference type="EMBL" id="SDF34447.1"/>
    </source>
</evidence>
<dbReference type="AlphaFoldDB" id="A0A1G7KBA6"/>
<dbReference type="InterPro" id="IPR050458">
    <property type="entry name" value="LolB"/>
</dbReference>
<dbReference type="Pfam" id="PF05406">
    <property type="entry name" value="WGR"/>
    <property type="match status" value="1"/>
</dbReference>
<organism evidence="3 4">
    <name type="scientific">Lentzea fradiae</name>
    <dbReference type="NCBI Taxonomy" id="200378"/>
    <lineage>
        <taxon>Bacteria</taxon>
        <taxon>Bacillati</taxon>
        <taxon>Actinomycetota</taxon>
        <taxon>Actinomycetes</taxon>
        <taxon>Pseudonocardiales</taxon>
        <taxon>Pseudonocardiaceae</taxon>
        <taxon>Lentzea</taxon>
    </lineage>
</organism>
<name>A0A1G7KBA6_9PSEU</name>
<dbReference type="CDD" id="cd07996">
    <property type="entry name" value="WGR_MMR_like"/>
    <property type="match status" value="1"/>
</dbReference>
<dbReference type="Pfam" id="PF13569">
    <property type="entry name" value="DUF4132"/>
    <property type="match status" value="1"/>
</dbReference>
<dbReference type="InterPro" id="IPR008893">
    <property type="entry name" value="WGR_domain"/>
</dbReference>
<dbReference type="InterPro" id="IPR049809">
    <property type="entry name" value="YehF/YfeS-like_WGR"/>
</dbReference>
<dbReference type="STRING" id="200378.SAMN05216553_101182"/>
<feature type="region of interest" description="Disordered" evidence="1">
    <location>
        <begin position="924"/>
        <end position="945"/>
    </location>
</feature>
<evidence type="ECO:0000313" key="4">
    <source>
        <dbReference type="Proteomes" id="UP000199623"/>
    </source>
</evidence>